<dbReference type="EMBL" id="JAAWVT010000004">
    <property type="protein sequence ID" value="NKG21100.1"/>
    <property type="molecule type" value="Genomic_DNA"/>
</dbReference>
<sequence length="251" mass="27080">MASARELAQLRDAQAEVVSMVQDLLDSMFWSMTMTDPARVRDALLEFVPLLVDQYGSMSAQIAAEWYDDVVGGSRAAVAAPAVYPVGVTDAKVRFFAGHLFGDTAAPDLALAGISQALGKYVRQSGRNTIISNAEAFGQRWARVPKGAKTCAFCLMLASRSMGWLYESAQSAGDKRQGGEEYHGDCNCEAVVVNTIGDYPEGSIDPQGAYSMYREAWKAAGGSGSSGSEVTYQMRRLFPDLLTDGVIEHIH</sequence>
<protein>
    <recommendedName>
        <fullName evidence="3">Phage head morphogenesis domain-containing protein</fullName>
    </recommendedName>
</protein>
<dbReference type="RefSeq" id="WP_168151925.1">
    <property type="nucleotide sequence ID" value="NZ_JAAWVT010000004.1"/>
</dbReference>
<accession>A0ABX1G4C7</accession>
<gene>
    <name evidence="1" type="ORF">HED64_10335</name>
</gene>
<proteinExistence type="predicted"/>
<organism evidence="1 2">
    <name type="scientific">Paeniglutamicibacter terrestris</name>
    <dbReference type="NCBI Taxonomy" id="2723403"/>
    <lineage>
        <taxon>Bacteria</taxon>
        <taxon>Bacillati</taxon>
        <taxon>Actinomycetota</taxon>
        <taxon>Actinomycetes</taxon>
        <taxon>Micrococcales</taxon>
        <taxon>Micrococcaceae</taxon>
        <taxon>Paeniglutamicibacter</taxon>
    </lineage>
</organism>
<dbReference type="Proteomes" id="UP000746595">
    <property type="component" value="Unassembled WGS sequence"/>
</dbReference>
<reference evidence="1 2" key="1">
    <citation type="submission" date="2020-04" db="EMBL/GenBank/DDBJ databases">
        <title>Paeniglutamicibacter sp. ANT13_2, a novel actinomycete isolated from sediment in Antarctica.</title>
        <authorList>
            <person name="Sakdapetsiri C."/>
            <person name="Pinyakong O."/>
        </authorList>
    </citation>
    <scope>NUCLEOTIDE SEQUENCE [LARGE SCALE GENOMIC DNA]</scope>
    <source>
        <strain evidence="1 2">ANT13_2</strain>
    </source>
</reference>
<keyword evidence="2" id="KW-1185">Reference proteome</keyword>
<evidence type="ECO:0000313" key="1">
    <source>
        <dbReference type="EMBL" id="NKG21100.1"/>
    </source>
</evidence>
<evidence type="ECO:0000313" key="2">
    <source>
        <dbReference type="Proteomes" id="UP000746595"/>
    </source>
</evidence>
<dbReference type="Pfam" id="PF25310">
    <property type="entry name" value="VG15"/>
    <property type="match status" value="1"/>
</dbReference>
<evidence type="ECO:0008006" key="3">
    <source>
        <dbReference type="Google" id="ProtNLM"/>
    </source>
</evidence>
<comment type="caution">
    <text evidence="1">The sequence shown here is derived from an EMBL/GenBank/DDBJ whole genome shotgun (WGS) entry which is preliminary data.</text>
</comment>
<name>A0ABX1G4C7_9MICC</name>
<dbReference type="InterPro" id="IPR057369">
    <property type="entry name" value="VG15"/>
</dbReference>